<feature type="active site" description="Proton donor/acceptor" evidence="9">
    <location>
        <position position="337"/>
    </location>
</feature>
<feature type="binding site" evidence="10">
    <location>
        <position position="339"/>
    </location>
    <ligand>
        <name>substrate</name>
    </ligand>
</feature>
<dbReference type="GO" id="GO:0017005">
    <property type="term" value="F:3'-tyrosyl-DNA phosphodiesterase activity"/>
    <property type="evidence" value="ECO:0007669"/>
    <property type="project" value="TreeGrafter"/>
</dbReference>
<evidence type="ECO:0008006" key="13">
    <source>
        <dbReference type="Google" id="ProtNLM"/>
    </source>
</evidence>
<evidence type="ECO:0000313" key="11">
    <source>
        <dbReference type="EMBL" id="KAJ2677173.1"/>
    </source>
</evidence>
<dbReference type="AlphaFoldDB" id="A0A9W8G7G8"/>
<evidence type="ECO:0000256" key="1">
    <source>
        <dbReference type="ARBA" id="ARBA00004123"/>
    </source>
</evidence>
<dbReference type="SUPFAM" id="SSF56024">
    <property type="entry name" value="Phospholipase D/nuclease"/>
    <property type="match status" value="2"/>
</dbReference>
<dbReference type="GO" id="GO:0003697">
    <property type="term" value="F:single-stranded DNA binding"/>
    <property type="evidence" value="ECO:0007669"/>
    <property type="project" value="TreeGrafter"/>
</dbReference>
<comment type="similarity">
    <text evidence="2">Belongs to the tyrosyl-DNA phosphodiesterase family.</text>
</comment>
<evidence type="ECO:0000256" key="9">
    <source>
        <dbReference type="PIRSR" id="PIRSR610347-1"/>
    </source>
</evidence>
<proteinExistence type="inferred from homology"/>
<evidence type="ECO:0000256" key="2">
    <source>
        <dbReference type="ARBA" id="ARBA00010205"/>
    </source>
</evidence>
<evidence type="ECO:0000256" key="5">
    <source>
        <dbReference type="ARBA" id="ARBA00022801"/>
    </source>
</evidence>
<dbReference type="InterPro" id="IPR010347">
    <property type="entry name" value="Tdp1"/>
</dbReference>
<evidence type="ECO:0000256" key="10">
    <source>
        <dbReference type="PIRSR" id="PIRSR610347-2"/>
    </source>
</evidence>
<dbReference type="OrthoDB" id="47785at2759"/>
<comment type="caution">
    <text evidence="11">The sequence shown here is derived from an EMBL/GenBank/DDBJ whole genome shotgun (WGS) entry which is preliminary data.</text>
</comment>
<reference evidence="11" key="1">
    <citation type="submission" date="2022-07" db="EMBL/GenBank/DDBJ databases">
        <title>Phylogenomic reconstructions and comparative analyses of Kickxellomycotina fungi.</title>
        <authorList>
            <person name="Reynolds N.K."/>
            <person name="Stajich J.E."/>
            <person name="Barry K."/>
            <person name="Grigoriev I.V."/>
            <person name="Crous P."/>
            <person name="Smith M.E."/>
        </authorList>
    </citation>
    <scope>NUCLEOTIDE SEQUENCE</scope>
    <source>
        <strain evidence="11">NRRL 3115</strain>
    </source>
</reference>
<dbReference type="Proteomes" id="UP001151518">
    <property type="component" value="Unassembled WGS sequence"/>
</dbReference>
<dbReference type="Pfam" id="PF06087">
    <property type="entry name" value="Tyr-DNA_phospho"/>
    <property type="match status" value="1"/>
</dbReference>
<feature type="binding site" evidence="10">
    <location>
        <position position="119"/>
    </location>
    <ligand>
        <name>substrate</name>
    </ligand>
</feature>
<protein>
    <recommendedName>
        <fullName evidence="13">Tyrosyl-DNA phosphodiesterase</fullName>
    </recommendedName>
</protein>
<keyword evidence="3" id="KW-0540">Nuclease</keyword>
<comment type="subcellular location">
    <subcellularLocation>
        <location evidence="1">Nucleus</location>
    </subcellularLocation>
</comment>
<feature type="active site" description="Nucleophile" evidence="9">
    <location>
        <position position="117"/>
    </location>
</feature>
<evidence type="ECO:0000256" key="3">
    <source>
        <dbReference type="ARBA" id="ARBA00022722"/>
    </source>
</evidence>
<evidence type="ECO:0000256" key="7">
    <source>
        <dbReference type="ARBA" id="ARBA00023204"/>
    </source>
</evidence>
<evidence type="ECO:0000313" key="12">
    <source>
        <dbReference type="Proteomes" id="UP001151518"/>
    </source>
</evidence>
<evidence type="ECO:0000256" key="4">
    <source>
        <dbReference type="ARBA" id="ARBA00022763"/>
    </source>
</evidence>
<dbReference type="GO" id="GO:0003690">
    <property type="term" value="F:double-stranded DNA binding"/>
    <property type="evidence" value="ECO:0007669"/>
    <property type="project" value="TreeGrafter"/>
</dbReference>
<dbReference type="CDD" id="cd09122">
    <property type="entry name" value="PLDc_Tdp1_1"/>
    <property type="match status" value="1"/>
</dbReference>
<dbReference type="EMBL" id="JANBTW010000034">
    <property type="protein sequence ID" value="KAJ2677173.1"/>
    <property type="molecule type" value="Genomic_DNA"/>
</dbReference>
<keyword evidence="7" id="KW-0234">DNA repair</keyword>
<gene>
    <name evidence="11" type="ORF">GGI25_003270</name>
</gene>
<keyword evidence="8" id="KW-0539">Nucleus</keyword>
<dbReference type="GO" id="GO:0005634">
    <property type="term" value="C:nucleus"/>
    <property type="evidence" value="ECO:0007669"/>
    <property type="project" value="UniProtKB-SubCell"/>
</dbReference>
<organism evidence="11 12">
    <name type="scientific">Coemansia spiralis</name>
    <dbReference type="NCBI Taxonomy" id="417178"/>
    <lineage>
        <taxon>Eukaryota</taxon>
        <taxon>Fungi</taxon>
        <taxon>Fungi incertae sedis</taxon>
        <taxon>Zoopagomycota</taxon>
        <taxon>Kickxellomycotina</taxon>
        <taxon>Kickxellomycetes</taxon>
        <taxon>Kickxellales</taxon>
        <taxon>Kickxellaceae</taxon>
        <taxon>Coemansia</taxon>
    </lineage>
</organism>
<keyword evidence="4" id="KW-0227">DNA damage</keyword>
<dbReference type="PANTHER" id="PTHR12415">
    <property type="entry name" value="TYROSYL-DNA PHOSPHODIESTERASE 1"/>
    <property type="match status" value="1"/>
</dbReference>
<dbReference type="GO" id="GO:0004527">
    <property type="term" value="F:exonuclease activity"/>
    <property type="evidence" value="ECO:0007669"/>
    <property type="project" value="UniProtKB-KW"/>
</dbReference>
<evidence type="ECO:0000256" key="6">
    <source>
        <dbReference type="ARBA" id="ARBA00022839"/>
    </source>
</evidence>
<sequence>MASTSNPRGQLRFSEGTVRITELRDFESNRAESISFAELLDSDNITQALVSAFLVDEDWLVGHFLPDTHITLVTGNSRLEKSTSSKSESRLPATKAVSGRLTRVFPELPKPSYQIMHTKIMLLFYPNHMRFVVSTANLIPDDWTIMQNAVFVQDFPMDNKVFPANEFSMSLAYALHDLSVPYGIIALLNNVDFAKAYVRLVTSVPTGGYRQNVNMDLYGMERLAQVVRDTMGEQELPARLYCVGSSLGRIDTGWLRDFYLCAHGIDTKQIPLGERQQRAPDDIIDIGIGFHTNKEVSSCRYSGCEHYIMCNRQVYESKAFPQLLCRVVPRIENTLVHAKFVVTRFGVDQKTGWVYVGSHNFTPAAWGRLSIKGTTYLNNYELGVVLPSTTFARVATEESQVSWNRHLVPLPFKLLWQPYSRNDVPYFSSHDDNEE</sequence>
<keyword evidence="5" id="KW-0378">Hydrolase</keyword>
<dbReference type="GO" id="GO:0006281">
    <property type="term" value="P:DNA repair"/>
    <property type="evidence" value="ECO:0007669"/>
    <property type="project" value="UniProtKB-KW"/>
</dbReference>
<evidence type="ECO:0000256" key="8">
    <source>
        <dbReference type="ARBA" id="ARBA00023242"/>
    </source>
</evidence>
<dbReference type="PANTHER" id="PTHR12415:SF0">
    <property type="entry name" value="TYROSYL-DNA PHOSPHODIESTERASE 1"/>
    <property type="match status" value="1"/>
</dbReference>
<name>A0A9W8G7G8_9FUNG</name>
<dbReference type="Gene3D" id="3.30.870.10">
    <property type="entry name" value="Endonuclease Chain A"/>
    <property type="match status" value="2"/>
</dbReference>
<keyword evidence="6" id="KW-0269">Exonuclease</keyword>
<accession>A0A9W8G7G8</accession>